<gene>
    <name evidence="1" type="ORF">FHK98_19370</name>
</gene>
<protein>
    <submittedName>
        <fullName evidence="1">Uncharacterized protein</fullName>
    </submittedName>
</protein>
<dbReference type="AlphaFoldDB" id="A0A838WX66"/>
<comment type="caution">
    <text evidence="1">The sequence shown here is derived from an EMBL/GenBank/DDBJ whole genome shotgun (WGS) entry which is preliminary data.</text>
</comment>
<organism evidence="1 2">
    <name type="scientific">Cylindrospermopsis raciborskii CS-506_A</name>
    <dbReference type="NCBI Taxonomy" id="2585140"/>
    <lineage>
        <taxon>Bacteria</taxon>
        <taxon>Bacillati</taxon>
        <taxon>Cyanobacteriota</taxon>
        <taxon>Cyanophyceae</taxon>
        <taxon>Nostocales</taxon>
        <taxon>Aphanizomenonaceae</taxon>
        <taxon>Cylindrospermopsis</taxon>
    </lineage>
</organism>
<proteinExistence type="predicted"/>
<accession>A0A838WX66</accession>
<evidence type="ECO:0000313" key="1">
    <source>
        <dbReference type="EMBL" id="MBA4467372.1"/>
    </source>
</evidence>
<reference evidence="1 2" key="1">
    <citation type="journal article" date="2020" name="J. Appl. Phycol.">
        <title>Morphological changes and genome evolution in Raphidiopsis raciborskii CS-506 after 23 years in culture.</title>
        <authorList>
            <person name="Willis A."/>
            <person name="Bent S.J."/>
            <person name="Jameson I.D."/>
        </authorList>
    </citation>
    <scope>NUCLEOTIDE SEQUENCE [LARGE SCALE GENOMIC DNA]</scope>
    <source>
        <strain evidence="1 2">CS-506_A</strain>
    </source>
</reference>
<dbReference type="EMBL" id="VDFG01001297">
    <property type="protein sequence ID" value="MBA4467372.1"/>
    <property type="molecule type" value="Genomic_DNA"/>
</dbReference>
<name>A0A838WX66_9CYAN</name>
<evidence type="ECO:0000313" key="2">
    <source>
        <dbReference type="Proteomes" id="UP000538075"/>
    </source>
</evidence>
<sequence length="178" mass="20302">MRVLLISTFLLSIGIFNPALGGYNYEFEYDRFSDSKKATFQANIGSECKLLVSKKGELRYCIFSYENPNEGGVYPVIVVGTSSDDWDITDNGKPTFLDDINTIITYNDNTTSRLKLKASTLGQEITQYSIFAEVVMVHLGQILDELTNIRQIEFKYGSNEYLFIIDQKLLKKTLNFEK</sequence>
<dbReference type="Proteomes" id="UP000538075">
    <property type="component" value="Unassembled WGS sequence"/>
</dbReference>